<keyword evidence="4" id="KW-1185">Reference proteome</keyword>
<dbReference type="Gene3D" id="1.10.10.10">
    <property type="entry name" value="Winged helix-like DNA-binding domain superfamily/Winged helix DNA-binding domain"/>
    <property type="match status" value="1"/>
</dbReference>
<dbReference type="InterPro" id="IPR036390">
    <property type="entry name" value="WH_DNA-bd_sf"/>
</dbReference>
<dbReference type="PANTHER" id="PTHR43252:SF2">
    <property type="entry name" value="TRANSCRIPTION REGULATOR, PADR-LIKE FAMILY"/>
    <property type="match status" value="1"/>
</dbReference>
<feature type="compositionally biased region" description="Basic residues" evidence="1">
    <location>
        <begin position="54"/>
        <end position="71"/>
    </location>
</feature>
<dbReference type="SUPFAM" id="SSF46785">
    <property type="entry name" value="Winged helix' DNA-binding domain"/>
    <property type="match status" value="1"/>
</dbReference>
<sequence>MRNTRQMRGGRRAHAMNQFFTEGPFLGEDPRRGGPFPGDDPRRSGGPFGDGPHSRGHRGGPMHRGGRRGRAQRGDVRAAVLQLLADEPMHGYQLMQAIADRTGGAWKPSPGAIYPTISQLEDEGLVRVEKDAGRKLVSLTDEGRAHLDDPANEQTDPFAGHSADGNSTDLRGALRDLQTAARVVAVSGTDAQITAAHKVLAEARKSLYLLLAEDTDPAPDATDPI</sequence>
<name>A0ABU7LJD4_9NOCA</name>
<dbReference type="InterPro" id="IPR036388">
    <property type="entry name" value="WH-like_DNA-bd_sf"/>
</dbReference>
<evidence type="ECO:0000313" key="4">
    <source>
        <dbReference type="Proteomes" id="UP001336020"/>
    </source>
</evidence>
<comment type="caution">
    <text evidence="3">The sequence shown here is derived from an EMBL/GenBank/DDBJ whole genome shotgun (WGS) entry which is preliminary data.</text>
</comment>
<feature type="region of interest" description="Disordered" evidence="1">
    <location>
        <begin position="1"/>
        <end position="74"/>
    </location>
</feature>
<dbReference type="PANTHER" id="PTHR43252">
    <property type="entry name" value="TRANSCRIPTIONAL REGULATOR YQJI"/>
    <property type="match status" value="1"/>
</dbReference>
<feature type="region of interest" description="Disordered" evidence="1">
    <location>
        <begin position="146"/>
        <end position="166"/>
    </location>
</feature>
<accession>A0ABU7LJD4</accession>
<feature type="domain" description="Transcription regulator PadR N-terminal" evidence="2">
    <location>
        <begin position="80"/>
        <end position="148"/>
    </location>
</feature>
<evidence type="ECO:0000256" key="1">
    <source>
        <dbReference type="SAM" id="MobiDB-lite"/>
    </source>
</evidence>
<dbReference type="CDD" id="cd00090">
    <property type="entry name" value="HTH_ARSR"/>
    <property type="match status" value="1"/>
</dbReference>
<dbReference type="InterPro" id="IPR005149">
    <property type="entry name" value="Tscrpt_reg_PadR_N"/>
</dbReference>
<reference evidence="3 4" key="1">
    <citation type="submission" date="2023-07" db="EMBL/GenBank/DDBJ databases">
        <authorList>
            <person name="Girao M."/>
            <person name="Carvalho M.F."/>
        </authorList>
    </citation>
    <scope>NUCLEOTIDE SEQUENCE [LARGE SCALE GENOMIC DNA]</scope>
    <source>
        <strain evidence="3 4">YIM65754</strain>
    </source>
</reference>
<proteinExistence type="predicted"/>
<protein>
    <submittedName>
        <fullName evidence="3">PadR family transcriptional regulator</fullName>
    </submittedName>
</protein>
<dbReference type="RefSeq" id="WP_330136504.1">
    <property type="nucleotide sequence ID" value="NZ_JAUTXY010000017.1"/>
</dbReference>
<dbReference type="InterPro" id="IPR011991">
    <property type="entry name" value="ArsR-like_HTH"/>
</dbReference>
<evidence type="ECO:0000259" key="2">
    <source>
        <dbReference type="Pfam" id="PF03551"/>
    </source>
</evidence>
<gene>
    <name evidence="3" type="ORF">Q7514_27865</name>
</gene>
<dbReference type="Pfam" id="PF03551">
    <property type="entry name" value="PadR"/>
    <property type="match status" value="1"/>
</dbReference>
<organism evidence="3 4">
    <name type="scientific">Rhodococcus artemisiae</name>
    <dbReference type="NCBI Taxonomy" id="714159"/>
    <lineage>
        <taxon>Bacteria</taxon>
        <taxon>Bacillati</taxon>
        <taxon>Actinomycetota</taxon>
        <taxon>Actinomycetes</taxon>
        <taxon>Mycobacteriales</taxon>
        <taxon>Nocardiaceae</taxon>
        <taxon>Rhodococcus</taxon>
    </lineage>
</organism>
<evidence type="ECO:0000313" key="3">
    <source>
        <dbReference type="EMBL" id="MEE2061349.1"/>
    </source>
</evidence>
<dbReference type="Proteomes" id="UP001336020">
    <property type="component" value="Unassembled WGS sequence"/>
</dbReference>
<dbReference type="EMBL" id="JAUTXY010000017">
    <property type="protein sequence ID" value="MEE2061349.1"/>
    <property type="molecule type" value="Genomic_DNA"/>
</dbReference>